<feature type="transmembrane region" description="Helical" evidence="2">
    <location>
        <begin position="6"/>
        <end position="25"/>
    </location>
</feature>
<dbReference type="InterPro" id="IPR008972">
    <property type="entry name" value="Cupredoxin"/>
</dbReference>
<proteinExistence type="predicted"/>
<keyword evidence="2" id="KW-0812">Transmembrane</keyword>
<dbReference type="Gene3D" id="2.60.40.420">
    <property type="entry name" value="Cupredoxins - blue copper proteins"/>
    <property type="match status" value="1"/>
</dbReference>
<dbReference type="EMBL" id="LCIT01000028">
    <property type="protein sequence ID" value="KKT61656.1"/>
    <property type="molecule type" value="Genomic_DNA"/>
</dbReference>
<dbReference type="Proteomes" id="UP000033945">
    <property type="component" value="Unassembled WGS sequence"/>
</dbReference>
<protein>
    <submittedName>
        <fullName evidence="3">Plastocyanin</fullName>
    </submittedName>
</protein>
<accession>A0A0G1IQN0</accession>
<keyword evidence="2" id="KW-1133">Transmembrane helix</keyword>
<name>A0A0G1IQN0_9BACT</name>
<dbReference type="SUPFAM" id="SSF49503">
    <property type="entry name" value="Cupredoxins"/>
    <property type="match status" value="1"/>
</dbReference>
<dbReference type="AlphaFoldDB" id="A0A0G1IQN0"/>
<evidence type="ECO:0000256" key="1">
    <source>
        <dbReference type="SAM" id="MobiDB-lite"/>
    </source>
</evidence>
<evidence type="ECO:0000313" key="3">
    <source>
        <dbReference type="EMBL" id="KKT61656.1"/>
    </source>
</evidence>
<sequence>MNKSSIVVMVIALIIIVAAIGYFALNDRQTAQNSENNATGQNTGSAPTPTGSENSSTSTNPTDDNAANETTIVYSDSGFFPKEVTVKKGSMVTFKNESLLKMWPASAKHPTHEVYPGSGITKCNTPVASTIFDACKGMSLGENWSFTFNEVGSWAYHDHLKPTYFGKITVE</sequence>
<gene>
    <name evidence="3" type="ORF">UW55_C0028G0010</name>
</gene>
<organism evidence="3 4">
    <name type="scientific">Candidatus Giovannonibacteria bacterium GW2011_GWA2_44_26</name>
    <dbReference type="NCBI Taxonomy" id="1618648"/>
    <lineage>
        <taxon>Bacteria</taxon>
        <taxon>Candidatus Giovannoniibacteriota</taxon>
    </lineage>
</organism>
<feature type="region of interest" description="Disordered" evidence="1">
    <location>
        <begin position="33"/>
        <end position="67"/>
    </location>
</feature>
<reference evidence="3 4" key="1">
    <citation type="journal article" date="2015" name="Nature">
        <title>rRNA introns, odd ribosomes, and small enigmatic genomes across a large radiation of phyla.</title>
        <authorList>
            <person name="Brown C.T."/>
            <person name="Hug L.A."/>
            <person name="Thomas B.C."/>
            <person name="Sharon I."/>
            <person name="Castelle C.J."/>
            <person name="Singh A."/>
            <person name="Wilkins M.J."/>
            <person name="Williams K.H."/>
            <person name="Banfield J.F."/>
        </authorList>
    </citation>
    <scope>NUCLEOTIDE SEQUENCE [LARGE SCALE GENOMIC DNA]</scope>
</reference>
<comment type="caution">
    <text evidence="3">The sequence shown here is derived from an EMBL/GenBank/DDBJ whole genome shotgun (WGS) entry which is preliminary data.</text>
</comment>
<keyword evidence="2" id="KW-0472">Membrane</keyword>
<evidence type="ECO:0000256" key="2">
    <source>
        <dbReference type="SAM" id="Phobius"/>
    </source>
</evidence>
<evidence type="ECO:0000313" key="4">
    <source>
        <dbReference type="Proteomes" id="UP000033945"/>
    </source>
</evidence>